<keyword evidence="1" id="KW-0285">Flavoprotein</keyword>
<protein>
    <submittedName>
        <fullName evidence="5">Thioredoxin reductase</fullName>
    </submittedName>
</protein>
<dbReference type="InterPro" id="IPR036188">
    <property type="entry name" value="FAD/NAD-bd_sf"/>
</dbReference>
<dbReference type="AlphaFoldDB" id="A0A660LCF5"/>
<dbReference type="Gene3D" id="3.50.50.60">
    <property type="entry name" value="FAD/NAD(P)-binding domain"/>
    <property type="match status" value="4"/>
</dbReference>
<gene>
    <name evidence="5" type="ORF">C8N24_1763</name>
</gene>
<feature type="domain" description="FAD/NAD(P)-binding" evidence="4">
    <location>
        <begin position="4"/>
        <end position="143"/>
    </location>
</feature>
<dbReference type="GO" id="GO:0004791">
    <property type="term" value="F:thioredoxin-disulfide reductase (NADPH) activity"/>
    <property type="evidence" value="ECO:0007669"/>
    <property type="project" value="UniProtKB-EC"/>
</dbReference>
<keyword evidence="2" id="KW-0560">Oxidoreductase</keyword>
<comment type="catalytic activity">
    <reaction evidence="3">
        <text>[thioredoxin]-dithiol + NADP(+) = [thioredoxin]-disulfide + NADPH + H(+)</text>
        <dbReference type="Rhea" id="RHEA:20345"/>
        <dbReference type="Rhea" id="RHEA-COMP:10698"/>
        <dbReference type="Rhea" id="RHEA-COMP:10700"/>
        <dbReference type="ChEBI" id="CHEBI:15378"/>
        <dbReference type="ChEBI" id="CHEBI:29950"/>
        <dbReference type="ChEBI" id="CHEBI:50058"/>
        <dbReference type="ChEBI" id="CHEBI:57783"/>
        <dbReference type="ChEBI" id="CHEBI:58349"/>
        <dbReference type="EC" id="1.8.1.9"/>
    </reaction>
</comment>
<evidence type="ECO:0000259" key="4">
    <source>
        <dbReference type="Pfam" id="PF07992"/>
    </source>
</evidence>
<dbReference type="PRINTS" id="PR00368">
    <property type="entry name" value="FADPNR"/>
</dbReference>
<accession>A0A660LCF5</accession>
<dbReference type="PANTHER" id="PTHR48105">
    <property type="entry name" value="THIOREDOXIN REDUCTASE 1-RELATED-RELATED"/>
    <property type="match status" value="1"/>
</dbReference>
<evidence type="ECO:0000256" key="2">
    <source>
        <dbReference type="ARBA" id="ARBA00023002"/>
    </source>
</evidence>
<reference evidence="5 6" key="1">
    <citation type="submission" date="2018-10" db="EMBL/GenBank/DDBJ databases">
        <title>Genomic Encyclopedia of Archaeal and Bacterial Type Strains, Phase II (KMG-II): from individual species to whole genera.</title>
        <authorList>
            <person name="Goeker M."/>
        </authorList>
    </citation>
    <scope>NUCLEOTIDE SEQUENCE [LARGE SCALE GENOMIC DNA]</scope>
    <source>
        <strain evidence="5 6">DSM 14954</strain>
    </source>
</reference>
<evidence type="ECO:0000313" key="6">
    <source>
        <dbReference type="Proteomes" id="UP000278962"/>
    </source>
</evidence>
<dbReference type="SUPFAM" id="SSF51905">
    <property type="entry name" value="FAD/NAD(P)-binding domain"/>
    <property type="match status" value="1"/>
</dbReference>
<dbReference type="EMBL" id="RBIL01000001">
    <property type="protein sequence ID" value="RKQ91925.1"/>
    <property type="molecule type" value="Genomic_DNA"/>
</dbReference>
<comment type="caution">
    <text evidence="5">The sequence shown here is derived from an EMBL/GenBank/DDBJ whole genome shotgun (WGS) entry which is preliminary data.</text>
</comment>
<dbReference type="InterPro" id="IPR023753">
    <property type="entry name" value="FAD/NAD-binding_dom"/>
</dbReference>
<evidence type="ECO:0000256" key="3">
    <source>
        <dbReference type="ARBA" id="ARBA00048132"/>
    </source>
</evidence>
<evidence type="ECO:0000256" key="1">
    <source>
        <dbReference type="ARBA" id="ARBA00022630"/>
    </source>
</evidence>
<dbReference type="Pfam" id="PF07992">
    <property type="entry name" value="Pyr_redox_2"/>
    <property type="match status" value="1"/>
</dbReference>
<keyword evidence="6" id="KW-1185">Reference proteome</keyword>
<organism evidence="5 6">
    <name type="scientific">Solirubrobacter pauli</name>
    <dbReference type="NCBI Taxonomy" id="166793"/>
    <lineage>
        <taxon>Bacteria</taxon>
        <taxon>Bacillati</taxon>
        <taxon>Actinomycetota</taxon>
        <taxon>Thermoleophilia</taxon>
        <taxon>Solirubrobacterales</taxon>
        <taxon>Solirubrobacteraceae</taxon>
        <taxon>Solirubrobacter</taxon>
    </lineage>
</organism>
<proteinExistence type="predicted"/>
<dbReference type="OrthoDB" id="9786503at2"/>
<dbReference type="Proteomes" id="UP000278962">
    <property type="component" value="Unassembled WGS sequence"/>
</dbReference>
<dbReference type="PRINTS" id="PR00469">
    <property type="entry name" value="PNDRDTASEII"/>
</dbReference>
<dbReference type="InterPro" id="IPR050097">
    <property type="entry name" value="Ferredoxin-NADP_redctase_2"/>
</dbReference>
<evidence type="ECO:0000313" key="5">
    <source>
        <dbReference type="EMBL" id="RKQ91925.1"/>
    </source>
</evidence>
<dbReference type="RefSeq" id="WP_121249679.1">
    <property type="nucleotide sequence ID" value="NZ_RBIL01000001.1"/>
</dbReference>
<sequence>MTWDCIVVGGGAAGLSAALVLGRARRRTLIVDKGEPSNRFAHGIGGLLGQDGRAPQDFYADGRKELEQYPSVEYRAGEVVDASPGFTLTLDDGSTETATTVILATGMDYRYPDFPGAAERWGDTAFHCPFCHGWEVRDQPLVVLDPSEHGEARVAMLKGWSDDVTLITETPRELRDGELVLHDGTTVPCGGLMMAVRLHQRSGLAAKLGAQPADPNHIAEDALTTELSATTAPGVFAAGDIAAPMPSVANAVAAGSNAAAAAVHFLLLH</sequence>
<name>A0A660LCF5_9ACTN</name>